<dbReference type="EMBL" id="CP003944">
    <property type="protein sequence ID" value="AFZ51166.1"/>
    <property type="molecule type" value="Genomic_DNA"/>
</dbReference>
<dbReference type="HOGENOM" id="CLU_567087_0_0_3"/>
<keyword evidence="4" id="KW-1185">Reference proteome</keyword>
<dbReference type="RefSeq" id="WP_015230156.1">
    <property type="nucleotide sequence ID" value="NC_019780.1"/>
</dbReference>
<feature type="transmembrane region" description="Helical" evidence="2">
    <location>
        <begin position="12"/>
        <end position="35"/>
    </location>
</feature>
<evidence type="ECO:0000256" key="1">
    <source>
        <dbReference type="SAM" id="Coils"/>
    </source>
</evidence>
<evidence type="ECO:0000256" key="2">
    <source>
        <dbReference type="SAM" id="Phobius"/>
    </source>
</evidence>
<organism evidence="3 4">
    <name type="scientific">Dactylococcopsis salina (strain PCC 8305)</name>
    <name type="common">Myxobactron salinum</name>
    <dbReference type="NCBI Taxonomy" id="13035"/>
    <lineage>
        <taxon>Bacteria</taxon>
        <taxon>Bacillati</taxon>
        <taxon>Cyanobacteriota</taxon>
        <taxon>Cyanophyceae</taxon>
        <taxon>Nodosilineales</taxon>
        <taxon>Cymatolegaceae</taxon>
        <taxon>Dactylococcopsis</taxon>
    </lineage>
</organism>
<feature type="coiled-coil region" evidence="1">
    <location>
        <begin position="244"/>
        <end position="344"/>
    </location>
</feature>
<proteinExistence type="predicted"/>
<keyword evidence="2" id="KW-1133">Transmembrane helix</keyword>
<gene>
    <name evidence="3" type="ORF">Dacsa_2579</name>
</gene>
<name>K9YW60_DACS8</name>
<evidence type="ECO:0000313" key="3">
    <source>
        <dbReference type="EMBL" id="AFZ51166.1"/>
    </source>
</evidence>
<dbReference type="Proteomes" id="UP000010482">
    <property type="component" value="Chromosome"/>
</dbReference>
<keyword evidence="2" id="KW-0472">Membrane</keyword>
<dbReference type="KEGG" id="dsl:Dacsa_2579"/>
<sequence length="481" mass="54100">MLNAIEINNWFFINIVRIIFILGLSIEIVLIVNYYRETGKKAKQKNENRDLSIFSKGNIRSPLHFIPTLLTAIGILGTFWGISQGLKGIALENINDTDALLNNSTELLAGMKTAFQTSLWGLGGASLFIFILAISETLKRIRRNNLIPKIRQNSDQNTTQALINQLGNVVEKMEGLATLNAKNIGEEVATALKPIFGEIQNDLNPQRQTIENQRQELLKTLIGELKNEVIEPVVTRLDESAEMTREASHAVKELREQLAGMEAQRTAASDMMGNASDNLNGTLTNIDSMLQNTRQTAQQELENFRLNYQESLNQFFEQQNNLLEETLGKQREGLEEVVKELQRVFQEDAKNMTEQVIESMNTIQTTTKAVSDLANTTGLTSAERLAQIQEIARTLGNESKQINQAYQNLIYNFNQGLETWNENLTQYFEQANETYQQGRQESEQAAAEVCNQLNQTSQGLMSVANYLVATAEDLNNSNSNR</sequence>
<feature type="transmembrane region" description="Helical" evidence="2">
    <location>
        <begin position="63"/>
        <end position="82"/>
    </location>
</feature>
<keyword evidence="1" id="KW-0175">Coiled coil</keyword>
<dbReference type="eggNOG" id="COG0840">
    <property type="taxonomic scope" value="Bacteria"/>
</dbReference>
<protein>
    <recommendedName>
        <fullName evidence="5">MotA/TolQ/ExbB proton channel domain-containing protein</fullName>
    </recommendedName>
</protein>
<dbReference type="SUPFAM" id="SSF58113">
    <property type="entry name" value="Apolipoprotein A-I"/>
    <property type="match status" value="1"/>
</dbReference>
<dbReference type="OrthoDB" id="574465at2"/>
<accession>K9YW60</accession>
<evidence type="ECO:0008006" key="5">
    <source>
        <dbReference type="Google" id="ProtNLM"/>
    </source>
</evidence>
<keyword evidence="2" id="KW-0812">Transmembrane</keyword>
<evidence type="ECO:0000313" key="4">
    <source>
        <dbReference type="Proteomes" id="UP000010482"/>
    </source>
</evidence>
<reference evidence="3" key="1">
    <citation type="submission" date="2012-04" db="EMBL/GenBank/DDBJ databases">
        <title>Finished genome of Dactylococcopsis salina PCC 8305.</title>
        <authorList>
            <consortium name="US DOE Joint Genome Institute"/>
            <person name="Gugger M."/>
            <person name="Coursin T."/>
            <person name="Rippka R."/>
            <person name="Tandeau De Marsac N."/>
            <person name="Huntemann M."/>
            <person name="Wei C.-L."/>
            <person name="Han J."/>
            <person name="Detter J.C."/>
            <person name="Han C."/>
            <person name="Tapia R."/>
            <person name="Daligault H."/>
            <person name="Chen A."/>
            <person name="Krypides N."/>
            <person name="Mavromatis K."/>
            <person name="Markowitz V."/>
            <person name="Szeto E."/>
            <person name="Ivanova N."/>
            <person name="Ovchinnikova G."/>
            <person name="Pagani I."/>
            <person name="Pati A."/>
            <person name="Goodwin L."/>
            <person name="Peters L."/>
            <person name="Pitluck S."/>
            <person name="Woyke T."/>
            <person name="Kerfeld C."/>
        </authorList>
    </citation>
    <scope>NUCLEOTIDE SEQUENCE [LARGE SCALE GENOMIC DNA]</scope>
    <source>
        <strain evidence="3">PCC 8305</strain>
    </source>
</reference>
<dbReference type="AlphaFoldDB" id="K9YW60"/>
<feature type="transmembrane region" description="Helical" evidence="2">
    <location>
        <begin position="114"/>
        <end position="134"/>
    </location>
</feature>
<dbReference type="STRING" id="13035.Dacsa_2579"/>